<proteinExistence type="predicted"/>
<evidence type="ECO:0000256" key="1">
    <source>
        <dbReference type="SAM" id="MobiDB-lite"/>
    </source>
</evidence>
<dbReference type="Proteomes" id="UP000735302">
    <property type="component" value="Unassembled WGS sequence"/>
</dbReference>
<evidence type="ECO:0008006" key="4">
    <source>
        <dbReference type="Google" id="ProtNLM"/>
    </source>
</evidence>
<evidence type="ECO:0000313" key="3">
    <source>
        <dbReference type="Proteomes" id="UP000735302"/>
    </source>
</evidence>
<comment type="caution">
    <text evidence="2">The sequence shown here is derived from an EMBL/GenBank/DDBJ whole genome shotgun (WGS) entry which is preliminary data.</text>
</comment>
<dbReference type="EMBL" id="BLXT01004061">
    <property type="protein sequence ID" value="GFO09176.1"/>
    <property type="molecule type" value="Genomic_DNA"/>
</dbReference>
<feature type="region of interest" description="Disordered" evidence="1">
    <location>
        <begin position="41"/>
        <end position="67"/>
    </location>
</feature>
<gene>
    <name evidence="2" type="ORF">PoB_003568100</name>
</gene>
<dbReference type="AlphaFoldDB" id="A0AAV4ADF2"/>
<accession>A0AAV4ADF2</accession>
<protein>
    <recommendedName>
        <fullName evidence="4">Ubiquitinyl hydrolase 1</fullName>
    </recommendedName>
</protein>
<name>A0AAV4ADF2_9GAST</name>
<reference evidence="2 3" key="1">
    <citation type="journal article" date="2021" name="Elife">
        <title>Chloroplast acquisition without the gene transfer in kleptoplastic sea slugs, Plakobranchus ocellatus.</title>
        <authorList>
            <person name="Maeda T."/>
            <person name="Takahashi S."/>
            <person name="Yoshida T."/>
            <person name="Shimamura S."/>
            <person name="Takaki Y."/>
            <person name="Nagai Y."/>
            <person name="Toyoda A."/>
            <person name="Suzuki Y."/>
            <person name="Arimoto A."/>
            <person name="Ishii H."/>
            <person name="Satoh N."/>
            <person name="Nishiyama T."/>
            <person name="Hasebe M."/>
            <person name="Maruyama T."/>
            <person name="Minagawa J."/>
            <person name="Obokata J."/>
            <person name="Shigenobu S."/>
        </authorList>
    </citation>
    <scope>NUCLEOTIDE SEQUENCE [LARGE SCALE GENOMIC DNA]</scope>
</reference>
<sequence>MHQRVTGHDNCLFRAVSLALYDDDGGGSSFDDTDGSHCVNECGENGSDGANDDADLVGDAVSGANEDDGRKPLCRDAFIKGEVLLDLLNIAKLPDSLEKLSIE</sequence>
<organism evidence="2 3">
    <name type="scientific">Plakobranchus ocellatus</name>
    <dbReference type="NCBI Taxonomy" id="259542"/>
    <lineage>
        <taxon>Eukaryota</taxon>
        <taxon>Metazoa</taxon>
        <taxon>Spiralia</taxon>
        <taxon>Lophotrochozoa</taxon>
        <taxon>Mollusca</taxon>
        <taxon>Gastropoda</taxon>
        <taxon>Heterobranchia</taxon>
        <taxon>Euthyneura</taxon>
        <taxon>Panpulmonata</taxon>
        <taxon>Sacoglossa</taxon>
        <taxon>Placobranchoidea</taxon>
        <taxon>Plakobranchidae</taxon>
        <taxon>Plakobranchus</taxon>
    </lineage>
</organism>
<keyword evidence="3" id="KW-1185">Reference proteome</keyword>
<evidence type="ECO:0000313" key="2">
    <source>
        <dbReference type="EMBL" id="GFO09176.1"/>
    </source>
</evidence>